<evidence type="ECO:0000259" key="2">
    <source>
        <dbReference type="Pfam" id="PF18557"/>
    </source>
</evidence>
<dbReference type="Proteomes" id="UP000637002">
    <property type="component" value="Unassembled WGS sequence"/>
</dbReference>
<protein>
    <recommendedName>
        <fullName evidence="2">Anti-sigma factor NepR domain-containing protein</fullName>
    </recommendedName>
</protein>
<proteinExistence type="predicted"/>
<dbReference type="EMBL" id="BMGG01000003">
    <property type="protein sequence ID" value="GGC63100.1"/>
    <property type="molecule type" value="Genomic_DNA"/>
</dbReference>
<sequence>MKNSSNNGDAAGLPSGGGSGWHDEGQRAGRSPLNETLQHVIGSQLKAAYDEVVRQPVPDRFLELLAKLDGKQTPDAEPEEGSRA</sequence>
<feature type="domain" description="Anti-sigma factor NepR" evidence="2">
    <location>
        <begin position="38"/>
        <end position="71"/>
    </location>
</feature>
<dbReference type="InterPro" id="IPR041649">
    <property type="entry name" value="NepR"/>
</dbReference>
<evidence type="ECO:0000313" key="4">
    <source>
        <dbReference type="Proteomes" id="UP000637002"/>
    </source>
</evidence>
<gene>
    <name evidence="3" type="ORF">GCM10010994_22130</name>
</gene>
<dbReference type="Pfam" id="PF18557">
    <property type="entry name" value="NepR"/>
    <property type="match status" value="1"/>
</dbReference>
<organism evidence="3 4">
    <name type="scientific">Chelatococcus reniformis</name>
    <dbReference type="NCBI Taxonomy" id="1494448"/>
    <lineage>
        <taxon>Bacteria</taxon>
        <taxon>Pseudomonadati</taxon>
        <taxon>Pseudomonadota</taxon>
        <taxon>Alphaproteobacteria</taxon>
        <taxon>Hyphomicrobiales</taxon>
        <taxon>Chelatococcaceae</taxon>
        <taxon>Chelatococcus</taxon>
    </lineage>
</organism>
<reference evidence="3" key="2">
    <citation type="submission" date="2020-09" db="EMBL/GenBank/DDBJ databases">
        <authorList>
            <person name="Sun Q."/>
            <person name="Zhou Y."/>
        </authorList>
    </citation>
    <scope>NUCLEOTIDE SEQUENCE</scope>
    <source>
        <strain evidence="3">CGMCC 1.12919</strain>
    </source>
</reference>
<evidence type="ECO:0000313" key="3">
    <source>
        <dbReference type="EMBL" id="GGC63100.1"/>
    </source>
</evidence>
<accession>A0A916U9K9</accession>
<keyword evidence="4" id="KW-1185">Reference proteome</keyword>
<dbReference type="AlphaFoldDB" id="A0A916U9K9"/>
<feature type="region of interest" description="Disordered" evidence="1">
    <location>
        <begin position="1"/>
        <end position="34"/>
    </location>
</feature>
<dbReference type="RefSeq" id="WP_188609189.1">
    <property type="nucleotide sequence ID" value="NZ_BMGG01000003.1"/>
</dbReference>
<name>A0A916U9K9_9HYPH</name>
<reference evidence="3" key="1">
    <citation type="journal article" date="2014" name="Int. J. Syst. Evol. Microbiol.">
        <title>Complete genome sequence of Corynebacterium casei LMG S-19264T (=DSM 44701T), isolated from a smear-ripened cheese.</title>
        <authorList>
            <consortium name="US DOE Joint Genome Institute (JGI-PGF)"/>
            <person name="Walter F."/>
            <person name="Albersmeier A."/>
            <person name="Kalinowski J."/>
            <person name="Ruckert C."/>
        </authorList>
    </citation>
    <scope>NUCLEOTIDE SEQUENCE</scope>
    <source>
        <strain evidence="3">CGMCC 1.12919</strain>
    </source>
</reference>
<evidence type="ECO:0000256" key="1">
    <source>
        <dbReference type="SAM" id="MobiDB-lite"/>
    </source>
</evidence>
<comment type="caution">
    <text evidence="3">The sequence shown here is derived from an EMBL/GenBank/DDBJ whole genome shotgun (WGS) entry which is preliminary data.</text>
</comment>